<dbReference type="SUPFAM" id="SSF56176">
    <property type="entry name" value="FAD-binding/transporter-associated domain-like"/>
    <property type="match status" value="1"/>
</dbReference>
<evidence type="ECO:0000313" key="2">
    <source>
        <dbReference type="EMBL" id="GGL10460.1"/>
    </source>
</evidence>
<dbReference type="GO" id="GO:0016899">
    <property type="term" value="F:oxidoreductase activity, acting on the CH-OH group of donors, oxygen as acceptor"/>
    <property type="evidence" value="ECO:0007669"/>
    <property type="project" value="InterPro"/>
</dbReference>
<protein>
    <submittedName>
        <fullName evidence="2">Oxidoreductase</fullName>
    </submittedName>
</protein>
<keyword evidence="3" id="KW-1185">Reference proteome</keyword>
<dbReference type="GO" id="GO:0071949">
    <property type="term" value="F:FAD binding"/>
    <property type="evidence" value="ECO:0007669"/>
    <property type="project" value="InterPro"/>
</dbReference>
<sequence length="382" mass="40524">MDARFRIEGDTVVADAGVPLGTLVRALAPCGWTLPVVPGAARTTVGDAIAADVHGKNHVRWGTFGDHVREMTVHTPARGVVTMGPRIEPEAFRATVGGLGLTGLIRSARLRLAPLTSWDLTCTDTPAADLEAMLERLRAAADHHPYAVGWIDTRRAGSRTGGGVVTAAQPTCPARLAPRDVGRSASGVRRVHRRISSAPVAGPADHARVLRARLRPRRRSSLPQVLFPPHAVPPRPAARGLVQHQFVVPFGAEVVLAEALAATRQAGHPATLAVLKVFGGFGGGFLSFPIPGWSLALDFPADPALAPLLDHLDERVAASGGRACLAEGSRLRPDLLDTMYPELPRWRTERALLDPDRVMSSDLARRLRLFGGNGGAANAPST</sequence>
<evidence type="ECO:0000259" key="1">
    <source>
        <dbReference type="PROSITE" id="PS51387"/>
    </source>
</evidence>
<accession>A0A8J3FRL9</accession>
<comment type="caution">
    <text evidence="2">The sequence shown here is derived from an EMBL/GenBank/DDBJ whole genome shotgun (WGS) entry which is preliminary data.</text>
</comment>
<dbReference type="Gene3D" id="3.30.465.10">
    <property type="match status" value="1"/>
</dbReference>
<dbReference type="PROSITE" id="PS51387">
    <property type="entry name" value="FAD_PCMH"/>
    <property type="match status" value="1"/>
</dbReference>
<evidence type="ECO:0000313" key="3">
    <source>
        <dbReference type="Proteomes" id="UP000656042"/>
    </source>
</evidence>
<dbReference type="AlphaFoldDB" id="A0A8J3FRL9"/>
<name>A0A8J3FRL9_9ACTN</name>
<proteinExistence type="predicted"/>
<dbReference type="PANTHER" id="PTHR43762:SF1">
    <property type="entry name" value="D-ARABINONO-1,4-LACTONE OXIDASE"/>
    <property type="match status" value="1"/>
</dbReference>
<dbReference type="Proteomes" id="UP000656042">
    <property type="component" value="Unassembled WGS sequence"/>
</dbReference>
<feature type="domain" description="FAD-binding PCMH-type" evidence="1">
    <location>
        <begin position="1"/>
        <end position="115"/>
    </location>
</feature>
<dbReference type="EMBL" id="BMMX01000034">
    <property type="protein sequence ID" value="GGL10460.1"/>
    <property type="molecule type" value="Genomic_DNA"/>
</dbReference>
<dbReference type="InterPro" id="IPR016169">
    <property type="entry name" value="FAD-bd_PCMH_sub2"/>
</dbReference>
<gene>
    <name evidence="2" type="ORF">GCM10012284_51530</name>
</gene>
<organism evidence="2 3">
    <name type="scientific">Mangrovihabitans endophyticus</name>
    <dbReference type="NCBI Taxonomy" id="1751298"/>
    <lineage>
        <taxon>Bacteria</taxon>
        <taxon>Bacillati</taxon>
        <taxon>Actinomycetota</taxon>
        <taxon>Actinomycetes</taxon>
        <taxon>Micromonosporales</taxon>
        <taxon>Micromonosporaceae</taxon>
        <taxon>Mangrovihabitans</taxon>
    </lineage>
</organism>
<dbReference type="PANTHER" id="PTHR43762">
    <property type="entry name" value="L-GULONOLACTONE OXIDASE"/>
    <property type="match status" value="1"/>
</dbReference>
<dbReference type="InterPro" id="IPR010031">
    <property type="entry name" value="FAD_lactone_oxidase-like"/>
</dbReference>
<dbReference type="RefSeq" id="WP_189081891.1">
    <property type="nucleotide sequence ID" value="NZ_BMMX01000034.1"/>
</dbReference>
<dbReference type="InterPro" id="IPR016166">
    <property type="entry name" value="FAD-bd_PCMH"/>
</dbReference>
<dbReference type="Pfam" id="PF01565">
    <property type="entry name" value="FAD_binding_4"/>
    <property type="match status" value="1"/>
</dbReference>
<reference evidence="2" key="1">
    <citation type="journal article" date="2014" name="Int. J. Syst. Evol. Microbiol.">
        <title>Complete genome sequence of Corynebacterium casei LMG S-19264T (=DSM 44701T), isolated from a smear-ripened cheese.</title>
        <authorList>
            <consortium name="US DOE Joint Genome Institute (JGI-PGF)"/>
            <person name="Walter F."/>
            <person name="Albersmeier A."/>
            <person name="Kalinowski J."/>
            <person name="Ruckert C."/>
        </authorList>
    </citation>
    <scope>NUCLEOTIDE SEQUENCE</scope>
    <source>
        <strain evidence="2">CGMCC 4.7299</strain>
    </source>
</reference>
<dbReference type="InterPro" id="IPR036318">
    <property type="entry name" value="FAD-bd_PCMH-like_sf"/>
</dbReference>
<dbReference type="InterPro" id="IPR006094">
    <property type="entry name" value="Oxid_FAD_bind_N"/>
</dbReference>
<reference evidence="2" key="2">
    <citation type="submission" date="2020-09" db="EMBL/GenBank/DDBJ databases">
        <authorList>
            <person name="Sun Q."/>
            <person name="Zhou Y."/>
        </authorList>
    </citation>
    <scope>NUCLEOTIDE SEQUENCE</scope>
    <source>
        <strain evidence="2">CGMCC 4.7299</strain>
    </source>
</reference>